<dbReference type="InterPro" id="IPR047142">
    <property type="entry name" value="OryJ/VirC-like"/>
</dbReference>
<feature type="domain" description="Cupin type-2" evidence="1">
    <location>
        <begin position="74"/>
        <end position="140"/>
    </location>
</feature>
<name>A0A916TRM0_9SPHN</name>
<keyword evidence="3" id="KW-1185">Reference proteome</keyword>
<dbReference type="PANTHER" id="PTHR36156:SF2">
    <property type="entry name" value="CUPIN TYPE-2 DOMAIN-CONTAINING PROTEIN"/>
    <property type="match status" value="1"/>
</dbReference>
<dbReference type="AlphaFoldDB" id="A0A916TRM0"/>
<dbReference type="PANTHER" id="PTHR36156">
    <property type="entry name" value="SLR2101 PROTEIN"/>
    <property type="match status" value="1"/>
</dbReference>
<evidence type="ECO:0000313" key="3">
    <source>
        <dbReference type="Proteomes" id="UP000608154"/>
    </source>
</evidence>
<dbReference type="InterPro" id="IPR014710">
    <property type="entry name" value="RmlC-like_jellyroll"/>
</dbReference>
<dbReference type="Gene3D" id="2.60.120.10">
    <property type="entry name" value="Jelly Rolls"/>
    <property type="match status" value="1"/>
</dbReference>
<evidence type="ECO:0000313" key="2">
    <source>
        <dbReference type="EMBL" id="GGB92805.1"/>
    </source>
</evidence>
<dbReference type="Proteomes" id="UP000608154">
    <property type="component" value="Unassembled WGS sequence"/>
</dbReference>
<dbReference type="CDD" id="cd02231">
    <property type="entry name" value="cupin_BLL6423-like"/>
    <property type="match status" value="1"/>
</dbReference>
<reference evidence="2" key="1">
    <citation type="journal article" date="2014" name="Int. J. Syst. Evol. Microbiol.">
        <title>Complete genome sequence of Corynebacterium casei LMG S-19264T (=DSM 44701T), isolated from a smear-ripened cheese.</title>
        <authorList>
            <consortium name="US DOE Joint Genome Institute (JGI-PGF)"/>
            <person name="Walter F."/>
            <person name="Albersmeier A."/>
            <person name="Kalinowski J."/>
            <person name="Ruckert C."/>
        </authorList>
    </citation>
    <scope>NUCLEOTIDE SEQUENCE</scope>
    <source>
        <strain evidence="2">CGMCC 1.15095</strain>
    </source>
</reference>
<comment type="caution">
    <text evidence="2">The sequence shown here is derived from an EMBL/GenBank/DDBJ whole genome shotgun (WGS) entry which is preliminary data.</text>
</comment>
<dbReference type="EMBL" id="BMHK01000004">
    <property type="protein sequence ID" value="GGB92805.1"/>
    <property type="molecule type" value="Genomic_DNA"/>
</dbReference>
<dbReference type="InterPro" id="IPR013096">
    <property type="entry name" value="Cupin_2"/>
</dbReference>
<evidence type="ECO:0000259" key="1">
    <source>
        <dbReference type="Pfam" id="PF07883"/>
    </source>
</evidence>
<gene>
    <name evidence="2" type="ORF">GCM10011494_08990</name>
</gene>
<proteinExistence type="predicted"/>
<reference evidence="2" key="2">
    <citation type="submission" date="2020-09" db="EMBL/GenBank/DDBJ databases">
        <authorList>
            <person name="Sun Q."/>
            <person name="Zhou Y."/>
        </authorList>
    </citation>
    <scope>NUCLEOTIDE SEQUENCE</scope>
    <source>
        <strain evidence="2">CGMCC 1.15095</strain>
    </source>
</reference>
<dbReference type="SUPFAM" id="SSF51182">
    <property type="entry name" value="RmlC-like cupins"/>
    <property type="match status" value="1"/>
</dbReference>
<accession>A0A916TRM0</accession>
<protein>
    <recommendedName>
        <fullName evidence="1">Cupin type-2 domain-containing protein</fullName>
    </recommendedName>
</protein>
<dbReference type="Pfam" id="PF07883">
    <property type="entry name" value="Cupin_2"/>
    <property type="match status" value="1"/>
</dbReference>
<sequence length="153" mass="16419">MERMISTCRRVVTGLDDEGRSCVVIDGPIPDFESAIAAYAWRTESLPADNSGREDTAVPYEIDHLHSGGSNFALCTFPPCTEAYMHATDTIDYLVVLKGRVCMVLEAGEVTVGAGDFVVVRGVMHGWRNPFDEPCVCAVVNLPAGPVGGGRTI</sequence>
<organism evidence="2 3">
    <name type="scientific">Novosphingobium endophyticum</name>
    <dbReference type="NCBI Taxonomy" id="1955250"/>
    <lineage>
        <taxon>Bacteria</taxon>
        <taxon>Pseudomonadati</taxon>
        <taxon>Pseudomonadota</taxon>
        <taxon>Alphaproteobacteria</taxon>
        <taxon>Sphingomonadales</taxon>
        <taxon>Sphingomonadaceae</taxon>
        <taxon>Novosphingobium</taxon>
    </lineage>
</organism>
<dbReference type="InterPro" id="IPR011051">
    <property type="entry name" value="RmlC_Cupin_sf"/>
</dbReference>